<dbReference type="RefSeq" id="WP_306763011.1">
    <property type="nucleotide sequence ID" value="NZ_CP118224.1"/>
</dbReference>
<dbReference type="AlphaFoldDB" id="A0AA50KPT3"/>
<proteinExistence type="predicted"/>
<name>A0AA50KPT3_9GAMM</name>
<evidence type="ECO:0000256" key="1">
    <source>
        <dbReference type="SAM" id="MobiDB-lite"/>
    </source>
</evidence>
<dbReference type="EMBL" id="CP118224">
    <property type="protein sequence ID" value="WMC11775.1"/>
    <property type="molecule type" value="Genomic_DNA"/>
</dbReference>
<evidence type="ECO:0000313" key="2">
    <source>
        <dbReference type="EMBL" id="WMC11775.1"/>
    </source>
</evidence>
<feature type="region of interest" description="Disordered" evidence="1">
    <location>
        <begin position="1"/>
        <end position="21"/>
    </location>
</feature>
<accession>A0AA50KPT3</accession>
<evidence type="ECO:0000313" key="3">
    <source>
        <dbReference type="Proteomes" id="UP001223802"/>
    </source>
</evidence>
<sequence length="658" mass="73443">MSDFDFLSSQAPTAEPLQRSHDASQIEAELKAVFLELFSRLGRDSFDANVLGSAHLGSFDLVRRMVNHDGLILLPGEREEAATRYLYRAWKSGDIQKRGLHFVRTYLQLLFPGQAEVRQMWHAKDQPYGSAFILNEPRNPYWYHFLGKGGLKLDGGWKLGRPLLLDSIEIPPHTPSEEDLFLTSRIEILLGLEAIAEGKNPLDMPRKSATSGLLEVIRAVIPARLVPMFRFWLRFVLSVYVRTSYSMLMEKHSRMRYPWCGRVIGEQDDVRWKLGRDGESVTLPQPFGTFKLGELRGGVSHWRLKSCRIASTTAMQSATETLLYQLPRLGQMDRRLNGGWALGRRQIDTLSHTEMTKRVEMAQSASTSVTFHEHHHINVPGPAHKLGAPWRLGTGVRLNGSAALSGSVSGIKLNGFRLGRRGPSTERAMLGQVAGSTAAGPVFRVGEPGLQLSGGWRLGAVRSEASGAVGMDKRIELQQSLRMEQITYHENMVMQFPFKAQRLGRQWGLGDGWRLGAGLRLGKAVTGAKLGSFRLCRDQGIAVELSTTAQLSAEANTRAIIKLPRQTIVKLRRWNRRLDGAWPLGAVTRFGRFALDGTRLQNRKMRESYALGGFKLSPDELSGQGIADTGLAFRRPLDGSWQLGQVSQPEFMLTITRV</sequence>
<dbReference type="Proteomes" id="UP001223802">
    <property type="component" value="Chromosome"/>
</dbReference>
<organism evidence="2 3">
    <name type="scientific">Oceanimonas pelagia</name>
    <dbReference type="NCBI Taxonomy" id="3028314"/>
    <lineage>
        <taxon>Bacteria</taxon>
        <taxon>Pseudomonadati</taxon>
        <taxon>Pseudomonadota</taxon>
        <taxon>Gammaproteobacteria</taxon>
        <taxon>Aeromonadales</taxon>
        <taxon>Aeromonadaceae</taxon>
        <taxon>Oceanimonas</taxon>
    </lineage>
</organism>
<keyword evidence="3" id="KW-1185">Reference proteome</keyword>
<reference evidence="2 3" key="1">
    <citation type="submission" date="2023-02" db="EMBL/GenBank/DDBJ databases">
        <title>Complete genome sequence of a novel bacterium Oceanimonas sp. NTOU-MSR1 isolated from marine coast sediment.</title>
        <authorList>
            <person name="Yang H.-T."/>
            <person name="Chen Y.-L."/>
            <person name="Ho Y.-N."/>
        </authorList>
    </citation>
    <scope>NUCLEOTIDE SEQUENCE [LARGE SCALE GENOMIC DNA]</scope>
    <source>
        <strain evidence="2 3">NTOU-MSR1</strain>
    </source>
</reference>
<dbReference type="KEGG" id="ope:PU634_05250"/>
<gene>
    <name evidence="2" type="ORF">PU634_05250</name>
</gene>
<protein>
    <submittedName>
        <fullName evidence="2">Uncharacterized protein</fullName>
    </submittedName>
</protein>